<keyword evidence="2" id="KW-1185">Reference proteome</keyword>
<proteinExistence type="predicted"/>
<reference evidence="1 2" key="1">
    <citation type="submission" date="2023-03" db="EMBL/GenBank/DDBJ databases">
        <title>High recombination rates correlate with genetic variation in Cardiocondyla obscurior ants.</title>
        <authorList>
            <person name="Errbii M."/>
        </authorList>
    </citation>
    <scope>NUCLEOTIDE SEQUENCE [LARGE SCALE GENOMIC DNA]</scope>
    <source>
        <strain evidence="1">Alpha-2009</strain>
        <tissue evidence="1">Whole body</tissue>
    </source>
</reference>
<evidence type="ECO:0000313" key="1">
    <source>
        <dbReference type="EMBL" id="KAL0111944.1"/>
    </source>
</evidence>
<dbReference type="AlphaFoldDB" id="A0AAW2FBP1"/>
<organism evidence="1 2">
    <name type="scientific">Cardiocondyla obscurior</name>
    <dbReference type="NCBI Taxonomy" id="286306"/>
    <lineage>
        <taxon>Eukaryota</taxon>
        <taxon>Metazoa</taxon>
        <taxon>Ecdysozoa</taxon>
        <taxon>Arthropoda</taxon>
        <taxon>Hexapoda</taxon>
        <taxon>Insecta</taxon>
        <taxon>Pterygota</taxon>
        <taxon>Neoptera</taxon>
        <taxon>Endopterygota</taxon>
        <taxon>Hymenoptera</taxon>
        <taxon>Apocrita</taxon>
        <taxon>Aculeata</taxon>
        <taxon>Formicoidea</taxon>
        <taxon>Formicidae</taxon>
        <taxon>Myrmicinae</taxon>
        <taxon>Cardiocondyla</taxon>
    </lineage>
</organism>
<dbReference type="EMBL" id="JADYXP020000013">
    <property type="protein sequence ID" value="KAL0111944.1"/>
    <property type="molecule type" value="Genomic_DNA"/>
</dbReference>
<accession>A0AAW2FBP1</accession>
<sequence length="141" mass="15252">MENLGLNFRESGAVVMARGKGNGRVAGAMRVASSKTSSQLWRIGGRGDSCLGTVRDSACGELLNCLRRPENASNFRFQFRSYYSISRIRESYTSAARPGTAPYIADNSYPSILIPGGACAPSEIKWPLYSAASRNSVTVVY</sequence>
<protein>
    <submittedName>
        <fullName evidence="1">Uncharacterized protein</fullName>
    </submittedName>
</protein>
<dbReference type="Proteomes" id="UP001430953">
    <property type="component" value="Unassembled WGS sequence"/>
</dbReference>
<evidence type="ECO:0000313" key="2">
    <source>
        <dbReference type="Proteomes" id="UP001430953"/>
    </source>
</evidence>
<gene>
    <name evidence="1" type="ORF">PUN28_013276</name>
</gene>
<comment type="caution">
    <text evidence="1">The sequence shown here is derived from an EMBL/GenBank/DDBJ whole genome shotgun (WGS) entry which is preliminary data.</text>
</comment>
<name>A0AAW2FBP1_9HYME</name>